<feature type="coiled-coil region" evidence="4">
    <location>
        <begin position="688"/>
        <end position="735"/>
    </location>
</feature>
<dbReference type="SUPFAM" id="SSF52151">
    <property type="entry name" value="FabD/lysophospholipase-like"/>
    <property type="match status" value="1"/>
</dbReference>
<sequence length="1348" mass="154606">MDANIEIFFSEIEVLIKFQLQKNIHDTSEVKKKFKEGKKLIDELEEDNVKLYKLFKFKYHTTYASYLKTVGEVDNAINQQNLSKGYENFESMNAYKTKPILFAKAKLNLNQVTEEKFPLEDVEEQLKNIQPILGDNILESIRQTFKLLIKTPVTFKEYEEIVNYANILNKTTDALICEGLVSLEVSPQNPETNEVKEQLKHQIKTMVEKNKNKQEFIDSLSHLKKLALDTTYLRRVNFIQHVLNSSNKKEILYSDVPFTEEELNKRSRKLASYFHPDMTNKCNTPFSLQDKHKTLGADIFKVSQESRNILLSELRVASNNEGLNFHEKKANDLWKKSIDFRNAAKGQWDKLKIFKKDEIKEFSSKELENLSVESGILAYQEYRAACKIVDKDKQLKKQVKLRGNMALCLYVSNKYLEAQLYALSAIQLQLKNSQEVTKQDLIEATNIFDKVKNVNTAETIPKLNTKINVELKSNSLALVKMIDQEISFLERKAFYVLVKNDIENLSTEWLLKPDRSLVRYQASQEEILHAKERAVKYKTAGWTTIAAGSAAGALGIYGSAAFISGVVLAPITLAAGIATFGLGVYCGADLWRKGSTLLEEPEIRENLNEIMRDALNSYDKGNYQAFFEQLSKKYDKNGTRLFKLEERADSIAPGVIIDSLLTHGFRSDGIAYLLNLLGEVLSSGKIEVKGKTGKIEKTTNELKELAKNVFAGVLSEKLKKEAEKLDNRINNLRRRRIIGLCYIVKDSVLFQEHSSIAQDMDDAQEMPFQSRLAEMCNIARINLSIFDILNGGQEELNRAKVTIREIRDSINFEHQFVGTTKSRLEALEDLLWVVSGDEQPKEPSKLSLITFPEDYIDNQYFYYLNEKLQQMISNQEKIKICNEMAVYYEKQAEKEDKINKLNSLKYWHHAQKNYGHIREIDCDNLDATLGFAKCLLKLSRYTQVVKLLDTNQDLTSSSEYMRYCSIAYCKQNNYKKANEIIVHALSLDSKNKLASKQYDILKKLEENTITSRNKRYKNNINFEKNNLVKSSNNNPIYNVLSIDGGGIRGVLPALWLSEIENRTHKSICHLFSMIAGTSTGGFVAAGLSAPDWSISGEDSPVYNYSDFKPKFSASELLKFYQQDQAKDIFSNKWGNYFTRIFSPPTYRNCYFQDKFCETKLSQALTELVIPATNKASDSTHLFTRYDAHDDSSKDVTFFEALMATTATPTFFPPHNGYIDGGMHLNNPAMAAYNEAIRYKVASERVSVLSLGTGGYIPNPLEPDKYWGQLFWQKHNHNHNTQECSTDCQMYDILGNRYQRWQVWFEEPIGFNDIHRVPYLLEIGNQYIEELDASDENPMNKLVESFCDI</sequence>
<dbReference type="PROSITE" id="PS51635">
    <property type="entry name" value="PNPLA"/>
    <property type="match status" value="1"/>
</dbReference>
<dbReference type="EMBL" id="BLAL01000285">
    <property type="protein sequence ID" value="GES99827.1"/>
    <property type="molecule type" value="Genomic_DNA"/>
</dbReference>
<evidence type="ECO:0000313" key="7">
    <source>
        <dbReference type="EMBL" id="GES99827.1"/>
    </source>
</evidence>
<reference evidence="6 8" key="1">
    <citation type="submission" date="2017-11" db="EMBL/GenBank/DDBJ databases">
        <title>The genome of Rhizophagus clarus HR1 reveals common genetic basis of auxotrophy among arbuscular mycorrhizal fungi.</title>
        <authorList>
            <person name="Kobayashi Y."/>
        </authorList>
    </citation>
    <scope>NUCLEOTIDE SEQUENCE [LARGE SCALE GENOMIC DNA]</scope>
    <source>
        <strain evidence="6 8">HR1</strain>
    </source>
</reference>
<evidence type="ECO:0000313" key="6">
    <source>
        <dbReference type="EMBL" id="GBC06721.1"/>
    </source>
</evidence>
<keyword evidence="3" id="KW-0442">Lipid degradation</keyword>
<dbReference type="GO" id="GO:0047372">
    <property type="term" value="F:monoacylglycerol lipase activity"/>
    <property type="evidence" value="ECO:0007669"/>
    <property type="project" value="TreeGrafter"/>
</dbReference>
<dbReference type="EMBL" id="BEXD01004093">
    <property type="protein sequence ID" value="GBC06721.1"/>
    <property type="molecule type" value="Genomic_DNA"/>
</dbReference>
<name>A0A2Z6RWM7_9GLOM</name>
<dbReference type="Proteomes" id="UP000615446">
    <property type="component" value="Unassembled WGS sequence"/>
</dbReference>
<dbReference type="InterPro" id="IPR011990">
    <property type="entry name" value="TPR-like_helical_dom_sf"/>
</dbReference>
<dbReference type="OrthoDB" id="1658288at2759"/>
<dbReference type="Gene3D" id="3.40.1090.10">
    <property type="entry name" value="Cytosolic phospholipase A2 catalytic domain"/>
    <property type="match status" value="1"/>
</dbReference>
<feature type="active site" description="Nucleophile" evidence="3">
    <location>
        <position position="1078"/>
    </location>
</feature>
<dbReference type="GO" id="GO:0004620">
    <property type="term" value="F:phospholipase activity"/>
    <property type="evidence" value="ECO:0007669"/>
    <property type="project" value="TreeGrafter"/>
</dbReference>
<feature type="short sequence motif" description="DGA/G" evidence="3">
    <location>
        <begin position="1219"/>
        <end position="1221"/>
    </location>
</feature>
<evidence type="ECO:0000259" key="5">
    <source>
        <dbReference type="PROSITE" id="PS51635"/>
    </source>
</evidence>
<gene>
    <name evidence="7" type="ORF">RCL2_002630800</name>
    <name evidence="6" type="ORF">RclHR1_00700020</name>
</gene>
<dbReference type="GO" id="GO:0046486">
    <property type="term" value="P:glycerolipid metabolic process"/>
    <property type="evidence" value="ECO:0007669"/>
    <property type="project" value="UniProtKB-ARBA"/>
</dbReference>
<dbReference type="Proteomes" id="UP000247702">
    <property type="component" value="Unassembled WGS sequence"/>
</dbReference>
<reference evidence="7" key="2">
    <citation type="submission" date="2019-10" db="EMBL/GenBank/DDBJ databases">
        <title>Conservation and host-specific expression of non-tandemly repeated heterogenous ribosome RNA gene in arbuscular mycorrhizal fungi.</title>
        <authorList>
            <person name="Maeda T."/>
            <person name="Kobayashi Y."/>
            <person name="Nakagawa T."/>
            <person name="Ezawa T."/>
            <person name="Yamaguchi K."/>
            <person name="Bino T."/>
            <person name="Nishimoto Y."/>
            <person name="Shigenobu S."/>
            <person name="Kawaguchi M."/>
        </authorList>
    </citation>
    <scope>NUCLEOTIDE SEQUENCE</scope>
    <source>
        <strain evidence="7">HR1</strain>
    </source>
</reference>
<keyword evidence="3" id="KW-0378">Hydrolase</keyword>
<dbReference type="SUPFAM" id="SSF48452">
    <property type="entry name" value="TPR-like"/>
    <property type="match status" value="1"/>
</dbReference>
<dbReference type="PANTHER" id="PTHR32176:SF92">
    <property type="entry name" value="XYLOSE ISOMERASE"/>
    <property type="match status" value="1"/>
</dbReference>
<dbReference type="CDD" id="cd07199">
    <property type="entry name" value="Pat17_PNPLA8_PNPLA9_like"/>
    <property type="match status" value="1"/>
</dbReference>
<accession>A0A2Z6RWM7</accession>
<evidence type="ECO:0000256" key="3">
    <source>
        <dbReference type="PROSITE-ProRule" id="PRU01161"/>
    </source>
</evidence>
<protein>
    <submittedName>
        <fullName evidence="7">Patatin</fullName>
    </submittedName>
</protein>
<keyword evidence="8" id="KW-1185">Reference proteome</keyword>
<feature type="short sequence motif" description="GXSXG" evidence="3">
    <location>
        <begin position="1076"/>
        <end position="1080"/>
    </location>
</feature>
<feature type="active site" description="Proton acceptor" evidence="3">
    <location>
        <position position="1219"/>
    </location>
</feature>
<dbReference type="GO" id="GO:0016042">
    <property type="term" value="P:lipid catabolic process"/>
    <property type="evidence" value="ECO:0007669"/>
    <property type="project" value="UniProtKB-UniRule"/>
</dbReference>
<evidence type="ECO:0000256" key="4">
    <source>
        <dbReference type="SAM" id="Coils"/>
    </source>
</evidence>
<keyword evidence="2 3" id="KW-0443">Lipid metabolism</keyword>
<dbReference type="STRING" id="94130.A0A2Z6RWM7"/>
<evidence type="ECO:0000256" key="2">
    <source>
        <dbReference type="ARBA" id="ARBA00023098"/>
    </source>
</evidence>
<comment type="similarity">
    <text evidence="1">Belongs to the patatin family.</text>
</comment>
<dbReference type="InterPro" id="IPR016035">
    <property type="entry name" value="Acyl_Trfase/lysoPLipase"/>
</dbReference>
<evidence type="ECO:0000256" key="1">
    <source>
        <dbReference type="ARBA" id="ARBA00010240"/>
    </source>
</evidence>
<dbReference type="Pfam" id="PF01734">
    <property type="entry name" value="Patatin"/>
    <property type="match status" value="1"/>
</dbReference>
<keyword evidence="4" id="KW-0175">Coiled coil</keyword>
<dbReference type="PANTHER" id="PTHR32176">
    <property type="entry name" value="XYLOSE ISOMERASE"/>
    <property type="match status" value="1"/>
</dbReference>
<dbReference type="InterPro" id="IPR002641">
    <property type="entry name" value="PNPLA_dom"/>
</dbReference>
<proteinExistence type="inferred from homology"/>
<feature type="short sequence motif" description="GXGXXG" evidence="3">
    <location>
        <begin position="1044"/>
        <end position="1049"/>
    </location>
</feature>
<evidence type="ECO:0000313" key="8">
    <source>
        <dbReference type="Proteomes" id="UP000247702"/>
    </source>
</evidence>
<feature type="domain" description="PNPLA" evidence="5">
    <location>
        <begin position="1040"/>
        <end position="1232"/>
    </location>
</feature>
<organism evidence="6 8">
    <name type="scientific">Rhizophagus clarus</name>
    <dbReference type="NCBI Taxonomy" id="94130"/>
    <lineage>
        <taxon>Eukaryota</taxon>
        <taxon>Fungi</taxon>
        <taxon>Fungi incertae sedis</taxon>
        <taxon>Mucoromycota</taxon>
        <taxon>Glomeromycotina</taxon>
        <taxon>Glomeromycetes</taxon>
        <taxon>Glomerales</taxon>
        <taxon>Glomeraceae</taxon>
        <taxon>Rhizophagus</taxon>
    </lineage>
</organism>
<comment type="caution">
    <text evidence="6">The sequence shown here is derived from an EMBL/GenBank/DDBJ whole genome shotgun (WGS) entry which is preliminary data.</text>
</comment>